<feature type="domain" description="Type I restriction modification DNA specificity" evidence="4">
    <location>
        <begin position="222"/>
        <end position="379"/>
    </location>
</feature>
<dbReference type="EMBL" id="CP009287">
    <property type="protein sequence ID" value="AIQ66927.1"/>
    <property type="molecule type" value="Genomic_DNA"/>
</dbReference>
<dbReference type="CDD" id="cd17266">
    <property type="entry name" value="RMtype1_S_Sau1132ORF3780P-TRD2-CR2_like"/>
    <property type="match status" value="1"/>
</dbReference>
<dbReference type="InterPro" id="IPR052021">
    <property type="entry name" value="Type-I_RS_S_subunit"/>
</dbReference>
<keyword evidence="5" id="KW-0540">Nuclease</keyword>
<keyword evidence="5" id="KW-0378">Hydrolase</keyword>
<dbReference type="Gene3D" id="3.90.220.20">
    <property type="entry name" value="DNA methylase specificity domains"/>
    <property type="match status" value="2"/>
</dbReference>
<dbReference type="OrthoDB" id="9795776at2"/>
<dbReference type="KEGG" id="pgm:PGRAT_04175"/>
<dbReference type="HOGENOM" id="CLU_021095_0_2_9"/>
<evidence type="ECO:0000256" key="1">
    <source>
        <dbReference type="ARBA" id="ARBA00010923"/>
    </source>
</evidence>
<dbReference type="Gene3D" id="1.10.287.1120">
    <property type="entry name" value="Bipartite methylase S protein"/>
    <property type="match status" value="1"/>
</dbReference>
<evidence type="ECO:0000259" key="4">
    <source>
        <dbReference type="Pfam" id="PF01420"/>
    </source>
</evidence>
<dbReference type="InterPro" id="IPR044946">
    <property type="entry name" value="Restrct_endonuc_typeI_TRD_sf"/>
</dbReference>
<dbReference type="GO" id="GO:0009307">
    <property type="term" value="P:DNA restriction-modification system"/>
    <property type="evidence" value="ECO:0007669"/>
    <property type="project" value="UniProtKB-KW"/>
</dbReference>
<comment type="similarity">
    <text evidence="1">Belongs to the type-I restriction system S methylase family.</text>
</comment>
<evidence type="ECO:0000256" key="3">
    <source>
        <dbReference type="ARBA" id="ARBA00023125"/>
    </source>
</evidence>
<gene>
    <name evidence="5" type="ORF">PGRAT_04175</name>
</gene>
<dbReference type="PANTHER" id="PTHR30408">
    <property type="entry name" value="TYPE-1 RESTRICTION ENZYME ECOKI SPECIFICITY PROTEIN"/>
    <property type="match status" value="1"/>
</dbReference>
<dbReference type="SUPFAM" id="SSF116734">
    <property type="entry name" value="DNA methylase specificity domain"/>
    <property type="match status" value="2"/>
</dbReference>
<dbReference type="Proteomes" id="UP000029500">
    <property type="component" value="Chromosome"/>
</dbReference>
<dbReference type="GO" id="GO:0004519">
    <property type="term" value="F:endonuclease activity"/>
    <property type="evidence" value="ECO:0007669"/>
    <property type="project" value="UniProtKB-KW"/>
</dbReference>
<evidence type="ECO:0000313" key="5">
    <source>
        <dbReference type="EMBL" id="AIQ66927.1"/>
    </source>
</evidence>
<reference evidence="5 6" key="1">
    <citation type="submission" date="2014-08" db="EMBL/GenBank/DDBJ databases">
        <title>Comparative genomics of the Paenibacillus odorifer group.</title>
        <authorList>
            <person name="den Bakker H.C."/>
            <person name="Tsai Y.-C."/>
            <person name="Martin N."/>
            <person name="Korlach J."/>
            <person name="Wiedmann M."/>
        </authorList>
    </citation>
    <scope>NUCLEOTIDE SEQUENCE [LARGE SCALE GENOMIC DNA]</scope>
    <source>
        <strain evidence="5 6">DSM 15220</strain>
    </source>
</reference>
<name>A0A089M195_9BACL</name>
<organism evidence="5 6">
    <name type="scientific">Paenibacillus graminis</name>
    <dbReference type="NCBI Taxonomy" id="189425"/>
    <lineage>
        <taxon>Bacteria</taxon>
        <taxon>Bacillati</taxon>
        <taxon>Bacillota</taxon>
        <taxon>Bacilli</taxon>
        <taxon>Bacillales</taxon>
        <taxon>Paenibacillaceae</taxon>
        <taxon>Paenibacillus</taxon>
    </lineage>
</organism>
<dbReference type="REBASE" id="93555">
    <property type="entry name" value="S.Pgr15220I"/>
</dbReference>
<dbReference type="STRING" id="189425.PGRAT_04175"/>
<dbReference type="eggNOG" id="COG0732">
    <property type="taxonomic scope" value="Bacteria"/>
</dbReference>
<dbReference type="RefSeq" id="WP_025708879.1">
    <property type="nucleotide sequence ID" value="NZ_CP009287.1"/>
</dbReference>
<evidence type="ECO:0000313" key="6">
    <source>
        <dbReference type="Proteomes" id="UP000029500"/>
    </source>
</evidence>
<evidence type="ECO:0000256" key="2">
    <source>
        <dbReference type="ARBA" id="ARBA00022747"/>
    </source>
</evidence>
<protein>
    <submittedName>
        <fullName evidence="5">Restriction endonuclease subunit S</fullName>
    </submittedName>
</protein>
<proteinExistence type="inferred from homology"/>
<accession>A0A089M195</accession>
<sequence length="399" mass="44928">MNKKDKVTMIPKLRFPEFNKNGAINLENGNVIFESISNKNHNSDLPVLAITQEHGAVPRDQIDYNVSVTDKSLVSYKVVEIGDFIISLRSFQGGIEYSLYHGICSPAYIILRKKTPIVEQYYKYYFKTNKFIQDLNKDLEGIRDGKMVSYSQFSSILLPNPENKEQQKIAECLSSLDGLISAEDKKLEALKAHKKGLMQKLFPAEGETVPEWRFPEFRGSGEWEERKLSKVCAMQAGKFVKASEIFKERKDNMHPCYGGNGLRGYTFSYTHSGEYPLIGRQGALCGNVTYGIGDFHATEHAVVATKSEGIIAKWLYYLLINLKLNQYATGQAQPGLSVETLEKITTCVPKDEKEQQKIADCLSSLDDLIISQADKIEVLQAHKKGLMQGLFPSIKEVSE</sequence>
<dbReference type="InterPro" id="IPR000055">
    <property type="entry name" value="Restrct_endonuc_typeI_TRD"/>
</dbReference>
<feature type="domain" description="Type I restriction modification DNA specificity" evidence="4">
    <location>
        <begin position="25"/>
        <end position="191"/>
    </location>
</feature>
<dbReference type="GO" id="GO:0003677">
    <property type="term" value="F:DNA binding"/>
    <property type="evidence" value="ECO:0007669"/>
    <property type="project" value="UniProtKB-KW"/>
</dbReference>
<keyword evidence="6" id="KW-1185">Reference proteome</keyword>
<dbReference type="Pfam" id="PF01420">
    <property type="entry name" value="Methylase_S"/>
    <property type="match status" value="2"/>
</dbReference>
<dbReference type="PANTHER" id="PTHR30408:SF12">
    <property type="entry name" value="TYPE I RESTRICTION ENZYME MJAVIII SPECIFICITY SUBUNIT"/>
    <property type="match status" value="1"/>
</dbReference>
<dbReference type="AlphaFoldDB" id="A0A089M195"/>
<keyword evidence="2" id="KW-0680">Restriction system</keyword>
<keyword evidence="3" id="KW-0238">DNA-binding</keyword>
<keyword evidence="5" id="KW-0255">Endonuclease</keyword>